<dbReference type="Proteomes" id="UP000198559">
    <property type="component" value="Unassembled WGS sequence"/>
</dbReference>
<dbReference type="EMBL" id="CVUD02000140">
    <property type="protein sequence ID" value="SEH78954.1"/>
    <property type="molecule type" value="Genomic_DNA"/>
</dbReference>
<reference evidence="2" key="1">
    <citation type="submission" date="2016-06" db="EMBL/GenBank/DDBJ databases">
        <authorList>
            <person name="Petersen J."/>
            <person name="Sayavedra L."/>
        </authorList>
    </citation>
    <scope>NUCLEOTIDE SEQUENCE [LARGE SCALE GENOMIC DNA]</scope>
    <source>
        <strain evidence="2">BazSymB</strain>
    </source>
</reference>
<protein>
    <submittedName>
        <fullName evidence="1">Uncharacterized protein</fullName>
    </submittedName>
</protein>
<evidence type="ECO:0000313" key="2">
    <source>
        <dbReference type="Proteomes" id="UP000198559"/>
    </source>
</evidence>
<name>A0A1H6KZ57_9GAMM</name>
<evidence type="ECO:0000313" key="1">
    <source>
        <dbReference type="EMBL" id="SEH78954.1"/>
    </source>
</evidence>
<dbReference type="AlphaFoldDB" id="A0A1H6KZ57"/>
<accession>A0A1H6KZ57</accession>
<gene>
    <name evidence="1" type="ORF">BAZSYMB_SCAFFOLD00027_13</name>
</gene>
<dbReference type="STRING" id="235205.BAZSYMB_SCAFFOLD00027_13"/>
<organism evidence="1 2">
    <name type="scientific">Bathymodiolus azoricus thioautotrophic gill symbiont</name>
    <dbReference type="NCBI Taxonomy" id="235205"/>
    <lineage>
        <taxon>Bacteria</taxon>
        <taxon>Pseudomonadati</taxon>
        <taxon>Pseudomonadota</taxon>
        <taxon>Gammaproteobacteria</taxon>
        <taxon>sulfur-oxidizing symbionts</taxon>
    </lineage>
</organism>
<proteinExistence type="predicted"/>
<sequence>MGKNWILLITPIYAKVLNYFKNNVQNIATIYKNSSYNRFQVE</sequence>